<protein>
    <submittedName>
        <fullName evidence="1">Uncharacterized protein</fullName>
    </submittedName>
</protein>
<name>A0ACB9ASP2_9ASTR</name>
<sequence>MNWPVLLTAYPNTFEAFDYGQFGYAFGYDHFCLQNPCFHFKSVTFVCTFDSHYQFVMDELTSVHHYRRDTKIKLSCLFRDCDNNSKTHGVIVFKLNYYIAECLKEGLITNVFAELCLDSLNSLLRLCINMVKKGPVFYFLGVTPPILLVLLGDKATDNCLIALRFYVSPNAHVYFSLNTRDQLSTNVVSTLASMLYKVNEYVRLLKGARELCSQPNVPEFAIKLYSRRSQRCYDAPAVGSLDAIVCDEDSTSEDFDVVIRSKDGTPHRHMEIEKLSALRIGALGLPGDGIQAIAHGRKDQHFIESSIEIGNCYRIEAYACSEPNRHVNALPHPVNMRIGAASSIIPITNTDEFPRQYFNFCDRTTLDTLCDDENVSTDYFGILRGIEDKTKKDGSLYVVLTLMDASNQDIQVTLWEEVATSNERFDREAIENSPHPTILAVTAMKVTSFLGRLQLKSTFGTFTFINPKDAAIEGFLNSDRGIDDTTTATEQTTSSTSSAVNRELAYTMSTIIQKEKKDLAAFKSLMLADITAKYTLMLWSHFEFLLIQITYYGEKNLLALTKPKTQAQKDHHSGTVRGTVNRVSEVDVQATPPTTVIPTNPPVGSQQPKSKARIKQNPTAVKRLDFSTTDDGSATPKKSKKGD</sequence>
<dbReference type="EMBL" id="CM042041">
    <property type="protein sequence ID" value="KAI3712857.1"/>
    <property type="molecule type" value="Genomic_DNA"/>
</dbReference>
<dbReference type="Proteomes" id="UP001056120">
    <property type="component" value="Linkage Group LG24"/>
</dbReference>
<comment type="caution">
    <text evidence="1">The sequence shown here is derived from an EMBL/GenBank/DDBJ whole genome shotgun (WGS) entry which is preliminary data.</text>
</comment>
<reference evidence="2" key="1">
    <citation type="journal article" date="2022" name="Mol. Ecol. Resour.">
        <title>The genomes of chicory, endive, great burdock and yacon provide insights into Asteraceae palaeo-polyploidization history and plant inulin production.</title>
        <authorList>
            <person name="Fan W."/>
            <person name="Wang S."/>
            <person name="Wang H."/>
            <person name="Wang A."/>
            <person name="Jiang F."/>
            <person name="Liu H."/>
            <person name="Zhao H."/>
            <person name="Xu D."/>
            <person name="Zhang Y."/>
        </authorList>
    </citation>
    <scope>NUCLEOTIDE SEQUENCE [LARGE SCALE GENOMIC DNA]</scope>
    <source>
        <strain evidence="2">cv. Yunnan</strain>
    </source>
</reference>
<accession>A0ACB9ASP2</accession>
<organism evidence="1 2">
    <name type="scientific">Smallanthus sonchifolius</name>
    <dbReference type="NCBI Taxonomy" id="185202"/>
    <lineage>
        <taxon>Eukaryota</taxon>
        <taxon>Viridiplantae</taxon>
        <taxon>Streptophyta</taxon>
        <taxon>Embryophyta</taxon>
        <taxon>Tracheophyta</taxon>
        <taxon>Spermatophyta</taxon>
        <taxon>Magnoliopsida</taxon>
        <taxon>eudicotyledons</taxon>
        <taxon>Gunneridae</taxon>
        <taxon>Pentapetalae</taxon>
        <taxon>asterids</taxon>
        <taxon>campanulids</taxon>
        <taxon>Asterales</taxon>
        <taxon>Asteraceae</taxon>
        <taxon>Asteroideae</taxon>
        <taxon>Heliantheae alliance</taxon>
        <taxon>Millerieae</taxon>
        <taxon>Smallanthus</taxon>
    </lineage>
</organism>
<evidence type="ECO:0000313" key="1">
    <source>
        <dbReference type="EMBL" id="KAI3712857.1"/>
    </source>
</evidence>
<proteinExistence type="predicted"/>
<keyword evidence="2" id="KW-1185">Reference proteome</keyword>
<reference evidence="1 2" key="2">
    <citation type="journal article" date="2022" name="Mol. Ecol. Resour.">
        <title>The genomes of chicory, endive, great burdock and yacon provide insights into Asteraceae paleo-polyploidization history and plant inulin production.</title>
        <authorList>
            <person name="Fan W."/>
            <person name="Wang S."/>
            <person name="Wang H."/>
            <person name="Wang A."/>
            <person name="Jiang F."/>
            <person name="Liu H."/>
            <person name="Zhao H."/>
            <person name="Xu D."/>
            <person name="Zhang Y."/>
        </authorList>
    </citation>
    <scope>NUCLEOTIDE SEQUENCE [LARGE SCALE GENOMIC DNA]</scope>
    <source>
        <strain evidence="2">cv. Yunnan</strain>
        <tissue evidence="1">Leaves</tissue>
    </source>
</reference>
<evidence type="ECO:0000313" key="2">
    <source>
        <dbReference type="Proteomes" id="UP001056120"/>
    </source>
</evidence>
<gene>
    <name evidence="1" type="ORF">L1987_71425</name>
</gene>